<evidence type="ECO:0000313" key="1">
    <source>
        <dbReference type="EMBL" id="KKN72627.1"/>
    </source>
</evidence>
<sequence>MWYNKVIMMYEETNIEKRESIIIALDEAVKAGASKVRTNFLLEQLHNVKRELFFDNLLAGDNLTDEQ</sequence>
<gene>
    <name evidence="1" type="ORF">LCGC14_0408690</name>
</gene>
<dbReference type="AlphaFoldDB" id="A0A0F9TCG6"/>
<reference evidence="1" key="1">
    <citation type="journal article" date="2015" name="Nature">
        <title>Complex archaea that bridge the gap between prokaryotes and eukaryotes.</title>
        <authorList>
            <person name="Spang A."/>
            <person name="Saw J.H."/>
            <person name="Jorgensen S.L."/>
            <person name="Zaremba-Niedzwiedzka K."/>
            <person name="Martijn J."/>
            <person name="Lind A.E."/>
            <person name="van Eijk R."/>
            <person name="Schleper C."/>
            <person name="Guy L."/>
            <person name="Ettema T.J."/>
        </authorList>
    </citation>
    <scope>NUCLEOTIDE SEQUENCE</scope>
</reference>
<protein>
    <submittedName>
        <fullName evidence="1">Uncharacterized protein</fullName>
    </submittedName>
</protein>
<comment type="caution">
    <text evidence="1">The sequence shown here is derived from an EMBL/GenBank/DDBJ whole genome shotgun (WGS) entry which is preliminary data.</text>
</comment>
<dbReference type="EMBL" id="LAZR01000358">
    <property type="protein sequence ID" value="KKN72627.1"/>
    <property type="molecule type" value="Genomic_DNA"/>
</dbReference>
<proteinExistence type="predicted"/>
<accession>A0A0F9TCG6</accession>
<name>A0A0F9TCG6_9ZZZZ</name>
<organism evidence="1">
    <name type="scientific">marine sediment metagenome</name>
    <dbReference type="NCBI Taxonomy" id="412755"/>
    <lineage>
        <taxon>unclassified sequences</taxon>
        <taxon>metagenomes</taxon>
        <taxon>ecological metagenomes</taxon>
    </lineage>
</organism>